<comment type="caution">
    <text evidence="2">The sequence shown here is derived from an EMBL/GenBank/DDBJ whole genome shotgun (WGS) entry which is preliminary data.</text>
</comment>
<feature type="compositionally biased region" description="Basic and acidic residues" evidence="1">
    <location>
        <begin position="62"/>
        <end position="76"/>
    </location>
</feature>
<dbReference type="Proteomes" id="UP001157069">
    <property type="component" value="Unassembled WGS sequence"/>
</dbReference>
<feature type="compositionally biased region" description="Basic and acidic residues" evidence="1">
    <location>
        <begin position="100"/>
        <end position="111"/>
    </location>
</feature>
<accession>A0ABQ6JRG7</accession>
<name>A0ABQ6JRG7_9MICO</name>
<protein>
    <recommendedName>
        <fullName evidence="4">RHS repeat-associated core domain-containing protein</fullName>
    </recommendedName>
</protein>
<sequence length="111" mass="11581">MLSPANPQQNNGYSYAANNPVTYSDPSGGCYLGGGDTCVHDRPAKKKTGTTTPSSSSQQPSAKEDAPAKKAAKQEEQWWNPFSIPVSAGRGDSPAGRGCGSHDRLAARGSR</sequence>
<organism evidence="2 3">
    <name type="scientific">Homoserinibacter gongjuensis</name>
    <dbReference type="NCBI Taxonomy" id="1162968"/>
    <lineage>
        <taxon>Bacteria</taxon>
        <taxon>Bacillati</taxon>
        <taxon>Actinomycetota</taxon>
        <taxon>Actinomycetes</taxon>
        <taxon>Micrococcales</taxon>
        <taxon>Microbacteriaceae</taxon>
        <taxon>Homoserinibacter</taxon>
    </lineage>
</organism>
<evidence type="ECO:0000313" key="2">
    <source>
        <dbReference type="EMBL" id="GMA90713.1"/>
    </source>
</evidence>
<proteinExistence type="predicted"/>
<evidence type="ECO:0000313" key="3">
    <source>
        <dbReference type="Proteomes" id="UP001157069"/>
    </source>
</evidence>
<gene>
    <name evidence="2" type="ORF">GCM10025869_12420</name>
</gene>
<reference evidence="3" key="1">
    <citation type="journal article" date="2019" name="Int. J. Syst. Evol. Microbiol.">
        <title>The Global Catalogue of Microorganisms (GCM) 10K type strain sequencing project: providing services to taxonomists for standard genome sequencing and annotation.</title>
        <authorList>
            <consortium name="The Broad Institute Genomics Platform"/>
            <consortium name="The Broad Institute Genome Sequencing Center for Infectious Disease"/>
            <person name="Wu L."/>
            <person name="Ma J."/>
        </authorList>
    </citation>
    <scope>NUCLEOTIDE SEQUENCE [LARGE SCALE GENOMIC DNA]</scope>
    <source>
        <strain evidence="3">NBRC 108755</strain>
    </source>
</reference>
<evidence type="ECO:0000256" key="1">
    <source>
        <dbReference type="SAM" id="MobiDB-lite"/>
    </source>
</evidence>
<keyword evidence="3" id="KW-1185">Reference proteome</keyword>
<feature type="region of interest" description="Disordered" evidence="1">
    <location>
        <begin position="32"/>
        <end position="111"/>
    </location>
</feature>
<feature type="compositionally biased region" description="Low complexity" evidence="1">
    <location>
        <begin position="49"/>
        <end position="61"/>
    </location>
</feature>
<dbReference type="EMBL" id="BSVA01000001">
    <property type="protein sequence ID" value="GMA90713.1"/>
    <property type="molecule type" value="Genomic_DNA"/>
</dbReference>
<evidence type="ECO:0008006" key="4">
    <source>
        <dbReference type="Google" id="ProtNLM"/>
    </source>
</evidence>